<evidence type="ECO:0000313" key="2">
    <source>
        <dbReference type="EMBL" id="CAD9115365.1"/>
    </source>
</evidence>
<gene>
    <name evidence="1" type="ORF">ACAT0790_LOCUS14569</name>
    <name evidence="2" type="ORF">ACAT0790_LOCUS14570</name>
</gene>
<protein>
    <submittedName>
        <fullName evidence="1">Uncharacterized protein</fullName>
    </submittedName>
</protein>
<evidence type="ECO:0000313" key="1">
    <source>
        <dbReference type="EMBL" id="CAD9115363.1"/>
    </source>
</evidence>
<proteinExistence type="predicted"/>
<dbReference type="EMBL" id="HBGE01024106">
    <property type="protein sequence ID" value="CAD9115365.1"/>
    <property type="molecule type" value="Transcribed_RNA"/>
</dbReference>
<name>A0A6T9ES74_ALECA</name>
<organism evidence="1">
    <name type="scientific">Alexandrium catenella</name>
    <name type="common">Red tide dinoflagellate</name>
    <name type="synonym">Gonyaulax catenella</name>
    <dbReference type="NCBI Taxonomy" id="2925"/>
    <lineage>
        <taxon>Eukaryota</taxon>
        <taxon>Sar</taxon>
        <taxon>Alveolata</taxon>
        <taxon>Dinophyceae</taxon>
        <taxon>Gonyaulacales</taxon>
        <taxon>Pyrocystaceae</taxon>
        <taxon>Alexandrium</taxon>
    </lineage>
</organism>
<reference evidence="1" key="1">
    <citation type="submission" date="2021-01" db="EMBL/GenBank/DDBJ databases">
        <authorList>
            <person name="Corre E."/>
            <person name="Pelletier E."/>
            <person name="Niang G."/>
            <person name="Scheremetjew M."/>
            <person name="Finn R."/>
            <person name="Kale V."/>
            <person name="Holt S."/>
            <person name="Cochrane G."/>
            <person name="Meng A."/>
            <person name="Brown T."/>
            <person name="Cohen L."/>
        </authorList>
    </citation>
    <scope>NUCLEOTIDE SEQUENCE</scope>
    <source>
        <strain evidence="1">OF101</strain>
    </source>
</reference>
<accession>A0A6T9ES74</accession>
<dbReference type="EMBL" id="HBGE01024105">
    <property type="protein sequence ID" value="CAD9115363.1"/>
    <property type="molecule type" value="Transcribed_RNA"/>
</dbReference>
<sequence length="100" mass="11064">MTFRLSFGAEPKLMFTFLRTYENIGSAILELNGNRFAVQGLDTTNKVSQSHTLWFDAKQDVHQAHEGMMFGFGVAPHSRDLALNVSAPGAKFKIISVISC</sequence>
<dbReference type="AlphaFoldDB" id="A0A6T9ES74"/>